<keyword evidence="3" id="KW-1185">Reference proteome</keyword>
<organism evidence="2 3">
    <name type="scientific">Rhodococcus jostii</name>
    <dbReference type="NCBI Taxonomy" id="132919"/>
    <lineage>
        <taxon>Bacteria</taxon>
        <taxon>Bacillati</taxon>
        <taxon>Actinomycetota</taxon>
        <taxon>Actinomycetes</taxon>
        <taxon>Mycobacteriales</taxon>
        <taxon>Nocardiaceae</taxon>
        <taxon>Rhodococcus</taxon>
    </lineage>
</organism>
<feature type="signal peptide" evidence="1">
    <location>
        <begin position="1"/>
        <end position="23"/>
    </location>
</feature>
<name>A0ABU4CQD3_RHOJO</name>
<evidence type="ECO:0000313" key="3">
    <source>
        <dbReference type="Proteomes" id="UP001185737"/>
    </source>
</evidence>
<comment type="caution">
    <text evidence="2">The sequence shown here is derived from an EMBL/GenBank/DDBJ whole genome shotgun (WGS) entry which is preliminary data.</text>
</comment>
<dbReference type="RefSeq" id="WP_317570915.1">
    <property type="nucleotide sequence ID" value="NZ_JAWLKA010000025.1"/>
</dbReference>
<keyword evidence="1" id="KW-0732">Signal</keyword>
<accession>A0ABU4CQD3</accession>
<proteinExistence type="predicted"/>
<gene>
    <name evidence="2" type="ORF">R3Q59_33655</name>
</gene>
<evidence type="ECO:0000313" key="2">
    <source>
        <dbReference type="EMBL" id="MDV6285430.1"/>
    </source>
</evidence>
<reference evidence="2 3" key="1">
    <citation type="submission" date="2023-10" db="EMBL/GenBank/DDBJ databases">
        <title>Development of a sustainable strategy for remediation of hydrocarbon-contaminated territories based on the waste exchange concept.</title>
        <authorList>
            <person name="Krivoruchko A."/>
        </authorList>
    </citation>
    <scope>NUCLEOTIDE SEQUENCE [LARGE SCALE GENOMIC DNA]</scope>
    <source>
        <strain evidence="2 3">IEGM 60</strain>
    </source>
</reference>
<protein>
    <submittedName>
        <fullName evidence="2">Uncharacterized protein</fullName>
    </submittedName>
</protein>
<feature type="chain" id="PRO_5045450945" evidence="1">
    <location>
        <begin position="24"/>
        <end position="104"/>
    </location>
</feature>
<evidence type="ECO:0000256" key="1">
    <source>
        <dbReference type="SAM" id="SignalP"/>
    </source>
</evidence>
<sequence>MKNKFAVRSAVVAAVIAPTLVFAGGTPATAAPTLSAGISGQVKVDVPTGESWTCFAFDSNFTFKTGAFAAGLGTLDGFAKGSNVTAFCFGNMAPFFFSGSVKVT</sequence>
<dbReference type="Proteomes" id="UP001185737">
    <property type="component" value="Unassembled WGS sequence"/>
</dbReference>
<dbReference type="EMBL" id="JAWLKA010000025">
    <property type="protein sequence ID" value="MDV6285430.1"/>
    <property type="molecule type" value="Genomic_DNA"/>
</dbReference>